<dbReference type="AlphaFoldDB" id="A0A4Z1NC95"/>
<evidence type="ECO:0000313" key="1">
    <source>
        <dbReference type="EMBL" id="TID12930.1"/>
    </source>
</evidence>
<comment type="caution">
    <text evidence="1">The sequence shown here is derived from an EMBL/GenBank/DDBJ whole genome shotgun (WGS) entry which is preliminary data.</text>
</comment>
<reference evidence="1 2" key="1">
    <citation type="submission" date="2019-04" db="EMBL/GenBank/DDBJ databases">
        <title>High contiguity whole genome sequence and gene annotation resource for two Venturia nashicola isolates.</title>
        <authorList>
            <person name="Prokchorchik M."/>
            <person name="Won K."/>
            <person name="Lee Y."/>
            <person name="Choi E.D."/>
            <person name="Segonzac C."/>
            <person name="Sohn K.H."/>
        </authorList>
    </citation>
    <scope>NUCLEOTIDE SEQUENCE [LARGE SCALE GENOMIC DNA]</scope>
    <source>
        <strain evidence="1 2">PRI2</strain>
    </source>
</reference>
<dbReference type="EMBL" id="SNSC02000031">
    <property type="protein sequence ID" value="TID12930.1"/>
    <property type="molecule type" value="Genomic_DNA"/>
</dbReference>
<organism evidence="1 2">
    <name type="scientific">Venturia nashicola</name>
    <dbReference type="NCBI Taxonomy" id="86259"/>
    <lineage>
        <taxon>Eukaryota</taxon>
        <taxon>Fungi</taxon>
        <taxon>Dikarya</taxon>
        <taxon>Ascomycota</taxon>
        <taxon>Pezizomycotina</taxon>
        <taxon>Dothideomycetes</taxon>
        <taxon>Pleosporomycetidae</taxon>
        <taxon>Venturiales</taxon>
        <taxon>Venturiaceae</taxon>
        <taxon>Venturia</taxon>
    </lineage>
</organism>
<name>A0A4Z1NC95_9PEZI</name>
<evidence type="ECO:0000313" key="2">
    <source>
        <dbReference type="Proteomes" id="UP000298493"/>
    </source>
</evidence>
<keyword evidence="2" id="KW-1185">Reference proteome</keyword>
<gene>
    <name evidence="1" type="ORF">E6O75_ATG10114</name>
</gene>
<proteinExistence type="predicted"/>
<accession>A0A4Z1NC95</accession>
<protein>
    <submittedName>
        <fullName evidence="1">Uncharacterized protein</fullName>
    </submittedName>
</protein>
<dbReference type="Proteomes" id="UP000298493">
    <property type="component" value="Unassembled WGS sequence"/>
</dbReference>
<sequence length="102" mass="11176">MTTRSMIALGHQGFVRVPISRGSPSPTLEEHQWAIPPLDSALDPRLLRPRMRVDALVISTGALSFGFGWLKPKITLLPMSVSMHRHAAQTVSLNVQYAATTS</sequence>